<feature type="domain" description="AB hydrolase-1" evidence="3">
    <location>
        <begin position="52"/>
        <end position="288"/>
    </location>
</feature>
<gene>
    <name evidence="4" type="ORF">FKW77_009523</name>
</gene>
<dbReference type="PANTHER" id="PTHR46118">
    <property type="entry name" value="PROTEIN ABHD11"/>
    <property type="match status" value="1"/>
</dbReference>
<dbReference type="Proteomes" id="UP000316270">
    <property type="component" value="Chromosome 4"/>
</dbReference>
<dbReference type="OrthoDB" id="8119704at2759"/>
<dbReference type="GO" id="GO:0052689">
    <property type="term" value="F:carboxylic ester hydrolase activity"/>
    <property type="evidence" value="ECO:0007669"/>
    <property type="project" value="TreeGrafter"/>
</dbReference>
<dbReference type="STRING" id="50376.A0A517L452"/>
<name>A0A517L452_9PEZI</name>
<comment type="similarity">
    <text evidence="1">Belongs to the AB hydrolase superfamily.</text>
</comment>
<evidence type="ECO:0000256" key="1">
    <source>
        <dbReference type="ARBA" id="ARBA00008645"/>
    </source>
</evidence>
<dbReference type="PRINTS" id="PR00111">
    <property type="entry name" value="ABHYDROLASE"/>
</dbReference>
<dbReference type="PANTHER" id="PTHR46118:SF4">
    <property type="entry name" value="PROTEIN ABHD11"/>
    <property type="match status" value="1"/>
</dbReference>
<evidence type="ECO:0000313" key="4">
    <source>
        <dbReference type="EMBL" id="QDS70416.1"/>
    </source>
</evidence>
<dbReference type="GO" id="GO:0005739">
    <property type="term" value="C:mitochondrion"/>
    <property type="evidence" value="ECO:0007669"/>
    <property type="project" value="TreeGrafter"/>
</dbReference>
<dbReference type="SUPFAM" id="SSF53474">
    <property type="entry name" value="alpha/beta-Hydrolases"/>
    <property type="match status" value="1"/>
</dbReference>
<dbReference type="InterPro" id="IPR029058">
    <property type="entry name" value="AB_hydrolase_fold"/>
</dbReference>
<dbReference type="Gene3D" id="3.40.50.1820">
    <property type="entry name" value="alpha/beta hydrolase"/>
    <property type="match status" value="1"/>
</dbReference>
<protein>
    <recommendedName>
        <fullName evidence="3">AB hydrolase-1 domain-containing protein</fullName>
    </recommendedName>
</protein>
<sequence>MPPPRLRPLCNQLNFYKSHRAFSNSRPFYKLTLAFDKYESGSSKASPESSPPPIIFLHGFFGSRKNNRSMSKVLAKQLDRPVYALDLRNHGDSPHDPNHDYPHLALDVEHFLDEHNLKNSTLIGHSMGAKTAMVVALRSPEKVSNLIAVDNAPVDAALKTDFGSFIQGMKEIDRVKPKKQSEADELLKPYAKDLAVRQFLLTNLIRSEDKSHLIWRIPLNYLAPHLDDMGDFPYKDPDAVRYNKPTLFVRGTRSPYVADEMLPIIGRFFPKFELADIESGHWVISENPEAFRKAVVDWLQNIESE</sequence>
<dbReference type="EMBL" id="CP042188">
    <property type="protein sequence ID" value="QDS70416.1"/>
    <property type="molecule type" value="Genomic_DNA"/>
</dbReference>
<organism evidence="4 5">
    <name type="scientific">Venturia effusa</name>
    <dbReference type="NCBI Taxonomy" id="50376"/>
    <lineage>
        <taxon>Eukaryota</taxon>
        <taxon>Fungi</taxon>
        <taxon>Dikarya</taxon>
        <taxon>Ascomycota</taxon>
        <taxon>Pezizomycotina</taxon>
        <taxon>Dothideomycetes</taxon>
        <taxon>Pleosporomycetidae</taxon>
        <taxon>Venturiales</taxon>
        <taxon>Venturiaceae</taxon>
        <taxon>Venturia</taxon>
    </lineage>
</organism>
<evidence type="ECO:0000259" key="3">
    <source>
        <dbReference type="Pfam" id="PF00561"/>
    </source>
</evidence>
<reference evidence="4 5" key="1">
    <citation type="submission" date="2019-07" db="EMBL/GenBank/DDBJ databases">
        <title>Finished genome of Venturia effusa.</title>
        <authorList>
            <person name="Young C.A."/>
            <person name="Cox M.P."/>
            <person name="Ganley A.R.D."/>
            <person name="David W.J."/>
        </authorList>
    </citation>
    <scope>NUCLEOTIDE SEQUENCE [LARGE SCALE GENOMIC DNA]</scope>
    <source>
        <strain evidence="5">albino</strain>
    </source>
</reference>
<accession>A0A517L452</accession>
<proteinExistence type="inferred from homology"/>
<dbReference type="Pfam" id="PF00561">
    <property type="entry name" value="Abhydrolase_1"/>
    <property type="match status" value="1"/>
</dbReference>
<dbReference type="AlphaFoldDB" id="A0A517L452"/>
<keyword evidence="2" id="KW-0378">Hydrolase</keyword>
<dbReference type="FunFam" id="3.40.50.1820:FF:000039">
    <property type="entry name" value="Esterase ybfF"/>
    <property type="match status" value="1"/>
</dbReference>
<keyword evidence="5" id="KW-1185">Reference proteome</keyword>
<evidence type="ECO:0000313" key="5">
    <source>
        <dbReference type="Proteomes" id="UP000316270"/>
    </source>
</evidence>
<evidence type="ECO:0000256" key="2">
    <source>
        <dbReference type="ARBA" id="ARBA00022801"/>
    </source>
</evidence>
<dbReference type="InterPro" id="IPR000073">
    <property type="entry name" value="AB_hydrolase_1"/>
</dbReference>